<dbReference type="PANTHER" id="PTHR46743">
    <property type="entry name" value="TEICHOIC ACIDS EXPORT ATP-BINDING PROTEIN TAGH"/>
    <property type="match status" value="1"/>
</dbReference>
<evidence type="ECO:0000313" key="7">
    <source>
        <dbReference type="Proteomes" id="UP000830401"/>
    </source>
</evidence>
<keyword evidence="4 6" id="KW-0067">ATP-binding</keyword>
<comment type="similarity">
    <text evidence="1">Belongs to the ABC transporter superfamily.</text>
</comment>
<dbReference type="InterPro" id="IPR029439">
    <property type="entry name" value="Wzt_C"/>
</dbReference>
<dbReference type="InterPro" id="IPR050683">
    <property type="entry name" value="Bact_Polysacc_Export_ATP-bd"/>
</dbReference>
<evidence type="ECO:0000256" key="3">
    <source>
        <dbReference type="ARBA" id="ARBA00022741"/>
    </source>
</evidence>
<dbReference type="Gene3D" id="3.40.50.300">
    <property type="entry name" value="P-loop containing nucleotide triphosphate hydrolases"/>
    <property type="match status" value="1"/>
</dbReference>
<dbReference type="Gene3D" id="2.70.50.60">
    <property type="entry name" value="abc- transporter (atp binding component) like domain"/>
    <property type="match status" value="1"/>
</dbReference>
<dbReference type="InterPro" id="IPR027417">
    <property type="entry name" value="P-loop_NTPase"/>
</dbReference>
<keyword evidence="7" id="KW-1185">Reference proteome</keyword>
<name>A0ABY4G8I3_9BACT</name>
<proteinExistence type="inferred from homology"/>
<dbReference type="Pfam" id="PF14524">
    <property type="entry name" value="Wzt_C"/>
    <property type="match status" value="1"/>
</dbReference>
<dbReference type="CDD" id="cd10147">
    <property type="entry name" value="Wzt_C-like"/>
    <property type="match status" value="1"/>
</dbReference>
<gene>
    <name evidence="6" type="ORF">MUN86_04745</name>
</gene>
<sequence length="427" mass="47658">MSNIAIKVENLGKLYRLGEVGTGTISHDLNRWWARMRGKEDPGAKIGETNDRTAKGNSDYVWSLKDVNFEVKQGEVLGIIGRNGAGKSTLLKLLSKVTTPTTGKIKVKGRIASLLEVGTGFHPELTGRENIFLNGAILGMTKTEIRSKFDEIVDFSGVERYIDTPVKRYSSGMYVRLAFAVSAFLEPEILIIDEVLAVGDAEFQKKCLGRMKDVSVNDGRTVLFVSHNMAAIQQLCTSGVLLKNGQLVFGGNVRDTLQEYSLLQRSIIEKDLSSRTDRQGTGLIKFTSIRFFDEYSQPVYNIVSGQNLTIKLEFQNNIKDTREHSVRFDLLIVDEHENTVSMLTTFYQGENTTINAQATLYSVTIPHLPLLEGNYNLGIYCKIDEDEADWIMNAADFPVEEGDYFNCGRVMPRGFGLVAVDHNIQLT</sequence>
<dbReference type="InterPro" id="IPR015860">
    <property type="entry name" value="ABC_transpr_TagH-like"/>
</dbReference>
<dbReference type="InterPro" id="IPR003593">
    <property type="entry name" value="AAA+_ATPase"/>
</dbReference>
<feature type="domain" description="ABC transporter" evidence="5">
    <location>
        <begin position="47"/>
        <end position="269"/>
    </location>
</feature>
<dbReference type="Pfam" id="PF00005">
    <property type="entry name" value="ABC_tran"/>
    <property type="match status" value="1"/>
</dbReference>
<dbReference type="SMART" id="SM00382">
    <property type="entry name" value="AAA"/>
    <property type="match status" value="1"/>
</dbReference>
<evidence type="ECO:0000259" key="5">
    <source>
        <dbReference type="PROSITE" id="PS50893"/>
    </source>
</evidence>
<reference evidence="6" key="1">
    <citation type="submission" date="2022-04" db="EMBL/GenBank/DDBJ databases">
        <title>Hymenobacter sp. isolated from the air.</title>
        <authorList>
            <person name="Won M."/>
            <person name="Lee C.-M."/>
            <person name="Woen H.-Y."/>
            <person name="Kwon S.-W."/>
        </authorList>
    </citation>
    <scope>NUCLEOTIDE SEQUENCE</scope>
    <source>
        <strain evidence="6">5420S-77</strain>
    </source>
</reference>
<dbReference type="EMBL" id="CP095061">
    <property type="protein sequence ID" value="UOQ67210.1"/>
    <property type="molecule type" value="Genomic_DNA"/>
</dbReference>
<organism evidence="6 7">
    <name type="scientific">Hymenobacter volaticus</name>
    <dbReference type="NCBI Taxonomy" id="2932254"/>
    <lineage>
        <taxon>Bacteria</taxon>
        <taxon>Pseudomonadati</taxon>
        <taxon>Bacteroidota</taxon>
        <taxon>Cytophagia</taxon>
        <taxon>Cytophagales</taxon>
        <taxon>Hymenobacteraceae</taxon>
        <taxon>Hymenobacter</taxon>
    </lineage>
</organism>
<dbReference type="Proteomes" id="UP000830401">
    <property type="component" value="Chromosome"/>
</dbReference>
<evidence type="ECO:0000256" key="1">
    <source>
        <dbReference type="ARBA" id="ARBA00005417"/>
    </source>
</evidence>
<dbReference type="SUPFAM" id="SSF52540">
    <property type="entry name" value="P-loop containing nucleoside triphosphate hydrolases"/>
    <property type="match status" value="1"/>
</dbReference>
<evidence type="ECO:0000256" key="4">
    <source>
        <dbReference type="ARBA" id="ARBA00022840"/>
    </source>
</evidence>
<dbReference type="CDD" id="cd03220">
    <property type="entry name" value="ABC_KpsT_Wzt"/>
    <property type="match status" value="1"/>
</dbReference>
<dbReference type="InterPro" id="IPR003439">
    <property type="entry name" value="ABC_transporter-like_ATP-bd"/>
</dbReference>
<protein>
    <submittedName>
        <fullName evidence="6">ABC transporter ATP-binding protein</fullName>
    </submittedName>
</protein>
<accession>A0ABY4G8I3</accession>
<dbReference type="GO" id="GO:0005524">
    <property type="term" value="F:ATP binding"/>
    <property type="evidence" value="ECO:0007669"/>
    <property type="project" value="UniProtKB-KW"/>
</dbReference>
<keyword evidence="2" id="KW-0813">Transport</keyword>
<keyword evidence="3" id="KW-0547">Nucleotide-binding</keyword>
<dbReference type="PANTHER" id="PTHR46743:SF2">
    <property type="entry name" value="TEICHOIC ACIDS EXPORT ATP-BINDING PROTEIN TAGH"/>
    <property type="match status" value="1"/>
</dbReference>
<evidence type="ECO:0000256" key="2">
    <source>
        <dbReference type="ARBA" id="ARBA00022448"/>
    </source>
</evidence>
<dbReference type="RefSeq" id="WP_245122382.1">
    <property type="nucleotide sequence ID" value="NZ_CP095061.1"/>
</dbReference>
<evidence type="ECO:0000313" key="6">
    <source>
        <dbReference type="EMBL" id="UOQ67210.1"/>
    </source>
</evidence>
<dbReference type="PROSITE" id="PS50893">
    <property type="entry name" value="ABC_TRANSPORTER_2"/>
    <property type="match status" value="1"/>
</dbReference>